<gene>
    <name evidence="2" type="ORF">Saso_54600</name>
</gene>
<dbReference type="EMBL" id="BNEB01000005">
    <property type="protein sequence ID" value="GHI63810.1"/>
    <property type="molecule type" value="Genomic_DNA"/>
</dbReference>
<dbReference type="Proteomes" id="UP000649259">
    <property type="component" value="Unassembled WGS sequence"/>
</dbReference>
<reference evidence="3" key="1">
    <citation type="submission" date="2023-07" db="EMBL/GenBank/DDBJ databases">
        <title>Whole genome shotgun sequence of Streptomyces cacaoi subsp. asoensis NBRC 13813.</title>
        <authorList>
            <person name="Komaki H."/>
            <person name="Tamura T."/>
        </authorList>
    </citation>
    <scope>NUCLEOTIDE SEQUENCE [LARGE SCALE GENOMIC DNA]</scope>
    <source>
        <strain evidence="3">NBRC 13813</strain>
    </source>
</reference>
<evidence type="ECO:0000313" key="3">
    <source>
        <dbReference type="Proteomes" id="UP000649259"/>
    </source>
</evidence>
<name>A0ABQ3S725_9ACTN</name>
<keyword evidence="3" id="KW-1185">Reference proteome</keyword>
<feature type="region of interest" description="Disordered" evidence="1">
    <location>
        <begin position="1"/>
        <end position="78"/>
    </location>
</feature>
<protein>
    <submittedName>
        <fullName evidence="2">Uncharacterized protein</fullName>
    </submittedName>
</protein>
<comment type="caution">
    <text evidence="2">The sequence shown here is derived from an EMBL/GenBank/DDBJ whole genome shotgun (WGS) entry which is preliminary data.</text>
</comment>
<proteinExistence type="predicted"/>
<feature type="compositionally biased region" description="Pro residues" evidence="1">
    <location>
        <begin position="13"/>
        <end position="28"/>
    </location>
</feature>
<organism evidence="2 3">
    <name type="scientific">Streptomyces asoensis</name>
    <dbReference type="NCBI Taxonomy" id="249586"/>
    <lineage>
        <taxon>Bacteria</taxon>
        <taxon>Bacillati</taxon>
        <taxon>Actinomycetota</taxon>
        <taxon>Actinomycetes</taxon>
        <taxon>Kitasatosporales</taxon>
        <taxon>Streptomycetaceae</taxon>
        <taxon>Streptomyces</taxon>
    </lineage>
</organism>
<evidence type="ECO:0000313" key="2">
    <source>
        <dbReference type="EMBL" id="GHI63810.1"/>
    </source>
</evidence>
<accession>A0ABQ3S725</accession>
<evidence type="ECO:0000256" key="1">
    <source>
        <dbReference type="SAM" id="MobiDB-lite"/>
    </source>
</evidence>
<sequence length="123" mass="12619">MAPQVPARQGLPDPVPAARPPGPKPPDPARALSGAARGRPAWLRASDGESGSRPTTGRWCRRPARPCPGFGRNPAGAPGVALGEGVVRQEGDRGSQSASAASNVTFAVSTVPARRPGALWKDQ</sequence>